<dbReference type="Pfam" id="PF13855">
    <property type="entry name" value="LRR_8"/>
    <property type="match status" value="1"/>
</dbReference>
<dbReference type="Bgee" id="ENSLACG00000013278">
    <property type="expression patterns" value="Expressed in muscle tissue and 3 other cell types or tissues"/>
</dbReference>
<dbReference type="FunCoup" id="H3AZL9">
    <property type="interactions" value="12"/>
</dbReference>
<keyword evidence="2" id="KW-0433">Leucine-rich repeat</keyword>
<dbReference type="GeneTree" id="ENSGT00940000158998"/>
<dbReference type="Gene3D" id="3.80.10.10">
    <property type="entry name" value="Ribonuclease Inhibitor"/>
    <property type="match status" value="2"/>
</dbReference>
<dbReference type="InterPro" id="IPR001611">
    <property type="entry name" value="Leu-rich_rpt"/>
</dbReference>
<dbReference type="SMART" id="SM00369">
    <property type="entry name" value="LRR_TYP"/>
    <property type="match status" value="6"/>
</dbReference>
<protein>
    <recommendedName>
        <fullName evidence="7">Leucine-rich repeat-containing protein 39</fullName>
    </recommendedName>
    <alternativeName>
        <fullName evidence="8">Myosin-interacting M-band-associated stress-responsive protein</fullName>
    </alternativeName>
</protein>
<reference evidence="10" key="1">
    <citation type="submission" date="2011-08" db="EMBL/GenBank/DDBJ databases">
        <title>The draft genome of Latimeria chalumnae.</title>
        <authorList>
            <person name="Di Palma F."/>
            <person name="Alfoldi J."/>
            <person name="Johnson J."/>
            <person name="Berlin A."/>
            <person name="Gnerre S."/>
            <person name="Jaffe D."/>
            <person name="MacCallum I."/>
            <person name="Young S."/>
            <person name="Walker B.J."/>
            <person name="Lander E."/>
            <person name="Lindblad-Toh K."/>
        </authorList>
    </citation>
    <scope>NUCLEOTIDE SEQUENCE [LARGE SCALE GENOMIC DNA]</scope>
    <source>
        <strain evidence="10">Wild caught</strain>
    </source>
</reference>
<evidence type="ECO:0000256" key="8">
    <source>
        <dbReference type="ARBA" id="ARBA00049815"/>
    </source>
</evidence>
<comment type="function">
    <text evidence="6">Component of the sarcomeric M-band which plays a role in myocyte response to biomechanical stress. May regulate expression of other M-band proteins via an SRF-dependent pathway. Important for normal contractile function in heart.</text>
</comment>
<dbReference type="EMBL" id="AFYH01107173">
    <property type="status" value="NOT_ANNOTATED_CDS"/>
    <property type="molecule type" value="Genomic_DNA"/>
</dbReference>
<evidence type="ECO:0000256" key="4">
    <source>
        <dbReference type="ARBA" id="ARBA00023179"/>
    </source>
</evidence>
<dbReference type="InterPro" id="IPR003591">
    <property type="entry name" value="Leu-rich_rpt_typical-subtyp"/>
</dbReference>
<gene>
    <name evidence="9" type="primary">LRRC39</name>
</gene>
<dbReference type="PANTHER" id="PTHR48051">
    <property type="match status" value="1"/>
</dbReference>
<comment type="subcellular location">
    <subcellularLocation>
        <location evidence="5">Cytoplasm</location>
        <location evidence="5">Myofibril</location>
        <location evidence="5">Sarcomere</location>
        <location evidence="5">M line</location>
    </subcellularLocation>
</comment>
<reference evidence="9" key="3">
    <citation type="submission" date="2025-09" db="UniProtKB">
        <authorList>
            <consortium name="Ensembl"/>
        </authorList>
    </citation>
    <scope>IDENTIFICATION</scope>
</reference>
<keyword evidence="1" id="KW-0963">Cytoplasm</keyword>
<sequence length="342" mass="39184">MAGVAVCSGAVSAVKALWEGRIKKQNEDLQKEFRQRASVGSKHKICLMKVKKKVSKLTQPNSVLKVKSTNFWRSLPSALLQMTYLQEWQLHRTGLERIPQFVGSFNNLIVLDLSRNAITEIPTEIDVGQLTKLQELLVSYNRIKMVPEELSSCINLERLELAVNRDLCDLPNQLSNLKKLYHLDLSLNRFSTIPLAVLNMPALEWLDMGGNKLQKLPKDIDGMVNLHTLWLQRNEITHLPEAIRNLKNLNTLVLSNNKLREIPVYTEHIPNLRFVNFRDNPLELQVTLPPSENSEVEDEREEFGLEFMKAYIQQLKNAGTKDEKENDADAYPEFGLPVLEHL</sequence>
<evidence type="ECO:0000256" key="3">
    <source>
        <dbReference type="ARBA" id="ARBA00022737"/>
    </source>
</evidence>
<dbReference type="InterPro" id="IPR032675">
    <property type="entry name" value="LRR_dom_sf"/>
</dbReference>
<organism evidence="9 10">
    <name type="scientific">Latimeria chalumnae</name>
    <name type="common">Coelacanth</name>
    <dbReference type="NCBI Taxonomy" id="7897"/>
    <lineage>
        <taxon>Eukaryota</taxon>
        <taxon>Metazoa</taxon>
        <taxon>Chordata</taxon>
        <taxon>Craniata</taxon>
        <taxon>Vertebrata</taxon>
        <taxon>Euteleostomi</taxon>
        <taxon>Coelacanthiformes</taxon>
        <taxon>Coelacanthidae</taxon>
        <taxon>Latimeria</taxon>
    </lineage>
</organism>
<keyword evidence="3" id="KW-0677">Repeat</keyword>
<dbReference type="PROSITE" id="PS51450">
    <property type="entry name" value="LRR"/>
    <property type="match status" value="3"/>
</dbReference>
<evidence type="ECO:0000256" key="2">
    <source>
        <dbReference type="ARBA" id="ARBA00022614"/>
    </source>
</evidence>
<dbReference type="GO" id="GO:0060047">
    <property type="term" value="P:heart contraction"/>
    <property type="evidence" value="ECO:0007669"/>
    <property type="project" value="Ensembl"/>
</dbReference>
<dbReference type="eggNOG" id="KOG0619">
    <property type="taxonomic scope" value="Eukaryota"/>
</dbReference>
<proteinExistence type="predicted"/>
<evidence type="ECO:0000256" key="5">
    <source>
        <dbReference type="ARBA" id="ARBA00037833"/>
    </source>
</evidence>
<dbReference type="OMA" id="DMPALEW"/>
<dbReference type="PANTHER" id="PTHR48051:SF2">
    <property type="entry name" value="LEUCINE RICH REPEAT CONTAINING 39"/>
    <property type="match status" value="1"/>
</dbReference>
<name>H3AZL9_LATCH</name>
<dbReference type="EMBL" id="AFYH01107172">
    <property type="status" value="NOT_ANNOTATED_CDS"/>
    <property type="molecule type" value="Genomic_DNA"/>
</dbReference>
<dbReference type="STRING" id="7897.ENSLACP00000015090"/>
<dbReference type="Proteomes" id="UP000008672">
    <property type="component" value="Unassembled WGS sequence"/>
</dbReference>
<evidence type="ECO:0000256" key="1">
    <source>
        <dbReference type="ARBA" id="ARBA00022490"/>
    </source>
</evidence>
<evidence type="ECO:0000313" key="9">
    <source>
        <dbReference type="Ensembl" id="ENSLACP00000015090.1"/>
    </source>
</evidence>
<reference evidence="9" key="2">
    <citation type="submission" date="2025-08" db="UniProtKB">
        <authorList>
            <consortium name="Ensembl"/>
        </authorList>
    </citation>
    <scope>IDENTIFICATION</scope>
</reference>
<dbReference type="Pfam" id="PF00560">
    <property type="entry name" value="LRR_1"/>
    <property type="match status" value="1"/>
</dbReference>
<keyword evidence="4" id="KW-0514">Muscle protein</keyword>
<keyword evidence="10" id="KW-1185">Reference proteome</keyword>
<dbReference type="SUPFAM" id="SSF52058">
    <property type="entry name" value="L domain-like"/>
    <property type="match status" value="1"/>
</dbReference>
<evidence type="ECO:0000313" key="10">
    <source>
        <dbReference type="Proteomes" id="UP000008672"/>
    </source>
</evidence>
<evidence type="ECO:0000256" key="6">
    <source>
        <dbReference type="ARBA" id="ARBA00049587"/>
    </source>
</evidence>
<dbReference type="GO" id="GO:0045214">
    <property type="term" value="P:sarcomere organization"/>
    <property type="evidence" value="ECO:0007669"/>
    <property type="project" value="Ensembl"/>
</dbReference>
<dbReference type="InParanoid" id="H3AZL9"/>
<dbReference type="HOGENOM" id="CLU_000288_18_8_1"/>
<dbReference type="GO" id="GO:0055008">
    <property type="term" value="P:cardiac muscle tissue morphogenesis"/>
    <property type="evidence" value="ECO:0007669"/>
    <property type="project" value="Ensembl"/>
</dbReference>
<dbReference type="InterPro" id="IPR050216">
    <property type="entry name" value="LRR_domain-containing"/>
</dbReference>
<dbReference type="AlphaFoldDB" id="H3AZL9"/>
<accession>H3AZL9</accession>
<dbReference type="GO" id="GO:0031430">
    <property type="term" value="C:M band"/>
    <property type="evidence" value="ECO:0007669"/>
    <property type="project" value="UniProtKB-SubCell"/>
</dbReference>
<evidence type="ECO:0000256" key="7">
    <source>
        <dbReference type="ARBA" id="ARBA00049732"/>
    </source>
</evidence>
<dbReference type="Ensembl" id="ENSLACT00000015196.1">
    <property type="protein sequence ID" value="ENSLACP00000015090.1"/>
    <property type="gene ID" value="ENSLACG00000013278.1"/>
</dbReference>